<comment type="caution">
    <text evidence="1">The sequence shown here is derived from an EMBL/GenBank/DDBJ whole genome shotgun (WGS) entry which is preliminary data.</text>
</comment>
<evidence type="ECO:0000313" key="1">
    <source>
        <dbReference type="EMBL" id="GGO48702.1"/>
    </source>
</evidence>
<proteinExistence type="predicted"/>
<evidence type="ECO:0000313" key="2">
    <source>
        <dbReference type="Proteomes" id="UP000642509"/>
    </source>
</evidence>
<gene>
    <name evidence="1" type="ORF">GCM10010977_28900</name>
</gene>
<sequence>MFPTQLSAVRILDLNKLERGDAIEVHHFDTVALRGQVDAVAPHLGILWIQQNACHGRKLVTLTEHEVWKL</sequence>
<keyword evidence="2" id="KW-1185">Reference proteome</keyword>
<organism evidence="1 2">
    <name type="scientific">Citricoccus zhacaiensis</name>
    <dbReference type="NCBI Taxonomy" id="489142"/>
    <lineage>
        <taxon>Bacteria</taxon>
        <taxon>Bacillati</taxon>
        <taxon>Actinomycetota</taxon>
        <taxon>Actinomycetes</taxon>
        <taxon>Micrococcales</taxon>
        <taxon>Micrococcaceae</taxon>
        <taxon>Citricoccus</taxon>
    </lineage>
</organism>
<reference evidence="2" key="1">
    <citation type="journal article" date="2019" name="Int. J. Syst. Evol. Microbiol.">
        <title>The Global Catalogue of Microorganisms (GCM) 10K type strain sequencing project: providing services to taxonomists for standard genome sequencing and annotation.</title>
        <authorList>
            <consortium name="The Broad Institute Genomics Platform"/>
            <consortium name="The Broad Institute Genome Sequencing Center for Infectious Disease"/>
            <person name="Wu L."/>
            <person name="Ma J."/>
        </authorList>
    </citation>
    <scope>NUCLEOTIDE SEQUENCE [LARGE SCALE GENOMIC DNA]</scope>
    <source>
        <strain evidence="2">CGMCC 1.7064</strain>
    </source>
</reference>
<dbReference type="EMBL" id="BMLQ01000010">
    <property type="protein sequence ID" value="GGO48702.1"/>
    <property type="molecule type" value="Genomic_DNA"/>
</dbReference>
<name>A0ABQ2MAI7_9MICC</name>
<dbReference type="Proteomes" id="UP000642509">
    <property type="component" value="Unassembled WGS sequence"/>
</dbReference>
<accession>A0ABQ2MAI7</accession>
<protein>
    <submittedName>
        <fullName evidence="1">Uncharacterized protein</fullName>
    </submittedName>
</protein>